<keyword evidence="3" id="KW-1185">Reference proteome</keyword>
<name>A0ABM9P774_9FLAO</name>
<keyword evidence="1" id="KW-0175">Coiled coil</keyword>
<proteinExistence type="predicted"/>
<dbReference type="Proteomes" id="UP001497527">
    <property type="component" value="Unassembled WGS sequence"/>
</dbReference>
<protein>
    <recommendedName>
        <fullName evidence="4">Fur-regulated basic protein FbpA</fullName>
    </recommendedName>
</protein>
<accession>A0ABM9P774</accession>
<sequence>MGINKIIRRYKIFKKLLDKGYTSTLNEKSFKKSTFDLTKERLEEMIKDNHRLDEEINQHQIEIFLLENDIKINH</sequence>
<gene>
    <name evidence="2" type="ORF">T190423A01A_120009</name>
</gene>
<evidence type="ECO:0000313" key="3">
    <source>
        <dbReference type="Proteomes" id="UP001497527"/>
    </source>
</evidence>
<dbReference type="EMBL" id="CAXJIO010000003">
    <property type="protein sequence ID" value="CAL2101222.1"/>
    <property type="molecule type" value="Genomic_DNA"/>
</dbReference>
<reference evidence="2 3" key="1">
    <citation type="submission" date="2024-05" db="EMBL/GenBank/DDBJ databases">
        <authorList>
            <person name="Duchaud E."/>
        </authorList>
    </citation>
    <scope>NUCLEOTIDE SEQUENCE [LARGE SCALE GENOMIC DNA]</scope>
    <source>
        <strain evidence="2">Ena-SAMPLE-TAB-13-05-2024-13:56:06:370-140308</strain>
    </source>
</reference>
<dbReference type="RefSeq" id="WP_348713921.1">
    <property type="nucleotide sequence ID" value="NZ_CAXJIO010000003.1"/>
</dbReference>
<evidence type="ECO:0000256" key="1">
    <source>
        <dbReference type="SAM" id="Coils"/>
    </source>
</evidence>
<organism evidence="2 3">
    <name type="scientific">Tenacibaculum polynesiense</name>
    <dbReference type="NCBI Taxonomy" id="3137857"/>
    <lineage>
        <taxon>Bacteria</taxon>
        <taxon>Pseudomonadati</taxon>
        <taxon>Bacteroidota</taxon>
        <taxon>Flavobacteriia</taxon>
        <taxon>Flavobacteriales</taxon>
        <taxon>Flavobacteriaceae</taxon>
        <taxon>Tenacibaculum</taxon>
    </lineage>
</organism>
<comment type="caution">
    <text evidence="2">The sequence shown here is derived from an EMBL/GenBank/DDBJ whole genome shotgun (WGS) entry which is preliminary data.</text>
</comment>
<evidence type="ECO:0008006" key="4">
    <source>
        <dbReference type="Google" id="ProtNLM"/>
    </source>
</evidence>
<feature type="coiled-coil region" evidence="1">
    <location>
        <begin position="35"/>
        <end position="69"/>
    </location>
</feature>
<evidence type="ECO:0000313" key="2">
    <source>
        <dbReference type="EMBL" id="CAL2101222.1"/>
    </source>
</evidence>